<name>A0A0E0C1J1_9ORYZ</name>
<reference evidence="2" key="2">
    <citation type="submission" date="2018-05" db="EMBL/GenBank/DDBJ databases">
        <title>OmerRS3 (Oryza meridionalis Reference Sequence Version 3).</title>
        <authorList>
            <person name="Zhang J."/>
            <person name="Kudrna D."/>
            <person name="Lee S."/>
            <person name="Talag J."/>
            <person name="Welchert J."/>
            <person name="Wing R.A."/>
        </authorList>
    </citation>
    <scope>NUCLEOTIDE SEQUENCE [LARGE SCALE GENOMIC DNA]</scope>
    <source>
        <strain evidence="2">cv. OR44</strain>
    </source>
</reference>
<dbReference type="AlphaFoldDB" id="A0A0E0C1J1"/>
<feature type="region of interest" description="Disordered" evidence="1">
    <location>
        <begin position="1"/>
        <end position="72"/>
    </location>
</feature>
<feature type="region of interest" description="Disordered" evidence="1">
    <location>
        <begin position="151"/>
        <end position="170"/>
    </location>
</feature>
<reference evidence="2" key="1">
    <citation type="submission" date="2015-04" db="UniProtKB">
        <authorList>
            <consortium name="EnsemblPlants"/>
        </authorList>
    </citation>
    <scope>IDENTIFICATION</scope>
</reference>
<dbReference type="Proteomes" id="UP000008021">
    <property type="component" value="Chromosome 1"/>
</dbReference>
<dbReference type="Gramene" id="OMERI01G13170.1">
    <property type="protein sequence ID" value="OMERI01G13170.1"/>
    <property type="gene ID" value="OMERI01G13170"/>
</dbReference>
<feature type="region of interest" description="Disordered" evidence="1">
    <location>
        <begin position="87"/>
        <end position="144"/>
    </location>
</feature>
<dbReference type="EnsemblPlants" id="OMERI01G13170.1">
    <property type="protein sequence ID" value="OMERI01G13170.1"/>
    <property type="gene ID" value="OMERI01G13170"/>
</dbReference>
<dbReference type="STRING" id="40149.A0A0E0C1J1"/>
<proteinExistence type="predicted"/>
<dbReference type="HOGENOM" id="CLU_1672083_0_0_1"/>
<evidence type="ECO:0000313" key="3">
    <source>
        <dbReference type="Proteomes" id="UP000008021"/>
    </source>
</evidence>
<accession>A0A0E0C1J1</accession>
<keyword evidence="3" id="KW-1185">Reference proteome</keyword>
<sequence length="170" mass="19084">MEGEGFFTNLINEGNNSYDWDSLSSMPVEDDMSNRLDENGMSSEPVTQQLPTVERTTVPRPNQKRSKNFSEQEDKILVSAWLHKASTDGLGKAIPTNDDTTNHVDEDNESTETEEPKRPMGKKRAKVQLSRGGGKPPRRDLRTCEEAAEQIVTRSENGRERDGNRSCSLD</sequence>
<evidence type="ECO:0000256" key="1">
    <source>
        <dbReference type="SAM" id="MobiDB-lite"/>
    </source>
</evidence>
<evidence type="ECO:0000313" key="2">
    <source>
        <dbReference type="EnsemblPlants" id="OMERI01G13170.1"/>
    </source>
</evidence>
<organism evidence="2">
    <name type="scientific">Oryza meridionalis</name>
    <dbReference type="NCBI Taxonomy" id="40149"/>
    <lineage>
        <taxon>Eukaryota</taxon>
        <taxon>Viridiplantae</taxon>
        <taxon>Streptophyta</taxon>
        <taxon>Embryophyta</taxon>
        <taxon>Tracheophyta</taxon>
        <taxon>Spermatophyta</taxon>
        <taxon>Magnoliopsida</taxon>
        <taxon>Liliopsida</taxon>
        <taxon>Poales</taxon>
        <taxon>Poaceae</taxon>
        <taxon>BOP clade</taxon>
        <taxon>Oryzoideae</taxon>
        <taxon>Oryzeae</taxon>
        <taxon>Oryzinae</taxon>
        <taxon>Oryza</taxon>
    </lineage>
</organism>
<feature type="compositionally biased region" description="Polar residues" evidence="1">
    <location>
        <begin position="9"/>
        <end position="25"/>
    </location>
</feature>
<protein>
    <submittedName>
        <fullName evidence="2">Uncharacterized protein</fullName>
    </submittedName>
</protein>
<feature type="compositionally biased region" description="Polar residues" evidence="1">
    <location>
        <begin position="40"/>
        <end position="55"/>
    </location>
</feature>